<evidence type="ECO:0000256" key="7">
    <source>
        <dbReference type="ARBA" id="ARBA00022801"/>
    </source>
</evidence>
<dbReference type="EMBL" id="BSYR01000035">
    <property type="protein sequence ID" value="GMJ00193.1"/>
    <property type="molecule type" value="Genomic_DNA"/>
</dbReference>
<dbReference type="Pfam" id="PF14541">
    <property type="entry name" value="TAXi_C"/>
    <property type="match status" value="1"/>
</dbReference>
<dbReference type="PROSITE" id="PS51767">
    <property type="entry name" value="PEPTIDASE_A1"/>
    <property type="match status" value="1"/>
</dbReference>
<dbReference type="GO" id="GO:0006508">
    <property type="term" value="P:proteolysis"/>
    <property type="evidence" value="ECO:0007669"/>
    <property type="project" value="UniProtKB-KW"/>
</dbReference>
<evidence type="ECO:0000256" key="9">
    <source>
        <dbReference type="PIRSR" id="PIRSR601461-1"/>
    </source>
</evidence>
<keyword evidence="5" id="KW-0732">Signal</keyword>
<dbReference type="PANTHER" id="PTHR47967">
    <property type="entry name" value="OS07G0603500 PROTEIN-RELATED"/>
    <property type="match status" value="1"/>
</dbReference>
<dbReference type="FunFam" id="2.40.70.10:FF:000016">
    <property type="entry name" value="Probable aspartic protease At2g35615"/>
    <property type="match status" value="1"/>
</dbReference>
<evidence type="ECO:0000256" key="8">
    <source>
        <dbReference type="ARBA" id="ARBA00023180"/>
    </source>
</evidence>
<dbReference type="InterPro" id="IPR001969">
    <property type="entry name" value="Aspartic_peptidase_AS"/>
</dbReference>
<dbReference type="CDD" id="cd05476">
    <property type="entry name" value="pepsin_A_like_plant"/>
    <property type="match status" value="1"/>
</dbReference>
<keyword evidence="8" id="KW-0325">Glycoprotein</keyword>
<evidence type="ECO:0000256" key="1">
    <source>
        <dbReference type="ARBA" id="ARBA00004613"/>
    </source>
</evidence>
<dbReference type="InterPro" id="IPR021109">
    <property type="entry name" value="Peptidase_aspartic_dom_sf"/>
</dbReference>
<dbReference type="FunFam" id="2.40.70.10:FF:000050">
    <property type="entry name" value="Aspartic proteinase CDR1"/>
    <property type="match status" value="1"/>
</dbReference>
<dbReference type="InterPro" id="IPR032799">
    <property type="entry name" value="TAXi_C"/>
</dbReference>
<dbReference type="InterPro" id="IPR051708">
    <property type="entry name" value="Plant_Aspart_Prot_A1"/>
</dbReference>
<gene>
    <name evidence="12" type="ORF">HRI_003688500</name>
</gene>
<dbReference type="GO" id="GO:0005576">
    <property type="term" value="C:extracellular region"/>
    <property type="evidence" value="ECO:0007669"/>
    <property type="project" value="UniProtKB-SubCell"/>
</dbReference>
<dbReference type="InterPro" id="IPR001461">
    <property type="entry name" value="Aspartic_peptidase_A1"/>
</dbReference>
<evidence type="ECO:0000256" key="3">
    <source>
        <dbReference type="ARBA" id="ARBA00022525"/>
    </source>
</evidence>
<dbReference type="InterPro" id="IPR034161">
    <property type="entry name" value="Pepsin-like_plant"/>
</dbReference>
<dbReference type="Proteomes" id="UP001165190">
    <property type="component" value="Unassembled WGS sequence"/>
</dbReference>
<comment type="subcellular location">
    <subcellularLocation>
        <location evidence="1">Secreted</location>
    </subcellularLocation>
</comment>
<dbReference type="InterPro" id="IPR032861">
    <property type="entry name" value="TAXi_N"/>
</dbReference>
<dbReference type="AlphaFoldDB" id="A0A9W7ISH5"/>
<accession>A0A9W7ISH5</accession>
<comment type="similarity">
    <text evidence="2 10">Belongs to the peptidase A1 family.</text>
</comment>
<evidence type="ECO:0000256" key="6">
    <source>
        <dbReference type="ARBA" id="ARBA00022750"/>
    </source>
</evidence>
<evidence type="ECO:0000256" key="2">
    <source>
        <dbReference type="ARBA" id="ARBA00007447"/>
    </source>
</evidence>
<keyword evidence="7 10" id="KW-0378">Hydrolase</keyword>
<dbReference type="GO" id="GO:0004190">
    <property type="term" value="F:aspartic-type endopeptidase activity"/>
    <property type="evidence" value="ECO:0007669"/>
    <property type="project" value="UniProtKB-KW"/>
</dbReference>
<evidence type="ECO:0000313" key="12">
    <source>
        <dbReference type="EMBL" id="GMJ00193.1"/>
    </source>
</evidence>
<feature type="active site" evidence="9">
    <location>
        <position position="98"/>
    </location>
</feature>
<dbReference type="Pfam" id="PF14543">
    <property type="entry name" value="TAXi_N"/>
    <property type="match status" value="1"/>
</dbReference>
<dbReference type="PANTHER" id="PTHR47967:SF128">
    <property type="entry name" value="ASPARTIC PROTEINASE CDR1-LIKE"/>
    <property type="match status" value="1"/>
</dbReference>
<comment type="caution">
    <text evidence="12">The sequence shown here is derived from an EMBL/GenBank/DDBJ whole genome shotgun (WGS) entry which is preliminary data.</text>
</comment>
<keyword evidence="6 10" id="KW-0064">Aspartyl protease</keyword>
<protein>
    <recommendedName>
        <fullName evidence="11">Peptidase A1 domain-containing protein</fullName>
    </recommendedName>
</protein>
<reference evidence="12" key="1">
    <citation type="submission" date="2023-05" db="EMBL/GenBank/DDBJ databases">
        <title>Genome and transcriptome analyses reveal genes involved in the formation of fine ridges on petal epidermal cells in Hibiscus trionum.</title>
        <authorList>
            <person name="Koshimizu S."/>
            <person name="Masuda S."/>
            <person name="Ishii T."/>
            <person name="Shirasu K."/>
            <person name="Hoshino A."/>
            <person name="Arita M."/>
        </authorList>
    </citation>
    <scope>NUCLEOTIDE SEQUENCE</scope>
    <source>
        <strain evidence="12">Hamamatsu line</strain>
    </source>
</reference>
<dbReference type="InterPro" id="IPR033121">
    <property type="entry name" value="PEPTIDASE_A1"/>
</dbReference>
<dbReference type="PROSITE" id="PS00141">
    <property type="entry name" value="ASP_PROTEASE"/>
    <property type="match status" value="2"/>
</dbReference>
<feature type="active site" evidence="9">
    <location>
        <position position="312"/>
    </location>
</feature>
<evidence type="ECO:0000256" key="4">
    <source>
        <dbReference type="ARBA" id="ARBA00022670"/>
    </source>
</evidence>
<proteinExistence type="inferred from homology"/>
<keyword evidence="13" id="KW-1185">Reference proteome</keyword>
<evidence type="ECO:0000256" key="5">
    <source>
        <dbReference type="ARBA" id="ARBA00022729"/>
    </source>
</evidence>
<dbReference type="PRINTS" id="PR00792">
    <property type="entry name" value="PEPSIN"/>
</dbReference>
<evidence type="ECO:0000313" key="13">
    <source>
        <dbReference type="Proteomes" id="UP001165190"/>
    </source>
</evidence>
<sequence>MCMCLTQWLVVFTDAKTIPNGFSVDLIHRDSPVSPLYNPLETPFDRLYNAYNRSIYRINRFRPTYSKAFQSDIVANGGEYFMQFSIGTPPVSVLGIADTGSDLTWVQCEPCEECYEQKAPLFDPTKSSTYKSVQCGTNPCNALDSSNRVCDQEMNTCKYTYSYGDRSFTKGNIALENFIVGADSTSNRSSVSFQNLVFGCGHNNGGTFDNVGSGIIGLGGGPLSLVKQLDKSINGKFSYCLQAPESTPESSKLIFGTVKESNAVSSSTPLVERDPSTYYYVTLEAVSVGDKRLPYGSFSSSSAGEKGNIIIDSGTTLTFLQSEFYNSLESALEEAIKVKRVSDPKGLLSPCFEADKDIDLPIITFHFSGGAEVKLQPRNTFAQGRIQDNMMCFTIVPSNDIAIFGNLSQMNFLVNYDLEERTVSFTPTDCSNSH</sequence>
<dbReference type="Gene3D" id="2.40.70.10">
    <property type="entry name" value="Acid Proteases"/>
    <property type="match status" value="2"/>
</dbReference>
<dbReference type="OrthoDB" id="2747330at2759"/>
<evidence type="ECO:0000256" key="10">
    <source>
        <dbReference type="RuleBase" id="RU000454"/>
    </source>
</evidence>
<keyword evidence="3" id="KW-0964">Secreted</keyword>
<dbReference type="SUPFAM" id="SSF50630">
    <property type="entry name" value="Acid proteases"/>
    <property type="match status" value="1"/>
</dbReference>
<evidence type="ECO:0000259" key="11">
    <source>
        <dbReference type="PROSITE" id="PS51767"/>
    </source>
</evidence>
<keyword evidence="4 10" id="KW-0645">Protease</keyword>
<name>A0A9W7ISH5_HIBTR</name>
<feature type="domain" description="Peptidase A1" evidence="11">
    <location>
        <begin position="80"/>
        <end position="426"/>
    </location>
</feature>
<organism evidence="12 13">
    <name type="scientific">Hibiscus trionum</name>
    <name type="common">Flower of an hour</name>
    <dbReference type="NCBI Taxonomy" id="183268"/>
    <lineage>
        <taxon>Eukaryota</taxon>
        <taxon>Viridiplantae</taxon>
        <taxon>Streptophyta</taxon>
        <taxon>Embryophyta</taxon>
        <taxon>Tracheophyta</taxon>
        <taxon>Spermatophyta</taxon>
        <taxon>Magnoliopsida</taxon>
        <taxon>eudicotyledons</taxon>
        <taxon>Gunneridae</taxon>
        <taxon>Pentapetalae</taxon>
        <taxon>rosids</taxon>
        <taxon>malvids</taxon>
        <taxon>Malvales</taxon>
        <taxon>Malvaceae</taxon>
        <taxon>Malvoideae</taxon>
        <taxon>Hibiscus</taxon>
    </lineage>
</organism>